<accession>A0A8S2D8P4</accession>
<evidence type="ECO:0000313" key="3">
    <source>
        <dbReference type="EMBL" id="CAF3655252.1"/>
    </source>
</evidence>
<feature type="region of interest" description="Disordered" evidence="1">
    <location>
        <begin position="183"/>
        <end position="208"/>
    </location>
</feature>
<evidence type="ECO:0000313" key="4">
    <source>
        <dbReference type="Proteomes" id="UP000677228"/>
    </source>
</evidence>
<protein>
    <submittedName>
        <fullName evidence="2">Uncharacterized protein</fullName>
    </submittedName>
</protein>
<dbReference type="Proteomes" id="UP000677228">
    <property type="component" value="Unassembled WGS sequence"/>
</dbReference>
<sequence>MSSVTGTVEMSTIIIGNPKQQQDDDASQLLQDKLNLRSLESPMAEPCYNEPCYPPPCYNAAPVGQPVYGQPVYGQPGYCQPIGQPSYGLTTTQPLFYQQPVVVMHHDEDVQHGCHFLMCLLSGGLTLPFWISDNPSSLLKAQETSLEAIVFPQAAVLKQRVCKRDFIPDTILHARPFEEIRMDSGGLDSKTKGSSPGTTIKPDSTKYC</sequence>
<gene>
    <name evidence="2" type="ORF">OVA965_LOCUS8101</name>
    <name evidence="3" type="ORF">TMI583_LOCUS8097</name>
</gene>
<reference evidence="2" key="1">
    <citation type="submission" date="2021-02" db="EMBL/GenBank/DDBJ databases">
        <authorList>
            <person name="Nowell W R."/>
        </authorList>
    </citation>
    <scope>NUCLEOTIDE SEQUENCE</scope>
</reference>
<dbReference type="EMBL" id="CAJOBA010002674">
    <property type="protein sequence ID" value="CAF3655252.1"/>
    <property type="molecule type" value="Genomic_DNA"/>
</dbReference>
<feature type="compositionally biased region" description="Polar residues" evidence="1">
    <location>
        <begin position="192"/>
        <end position="208"/>
    </location>
</feature>
<dbReference type="EMBL" id="CAJNOK010002673">
    <property type="protein sequence ID" value="CAF0870433.1"/>
    <property type="molecule type" value="Genomic_DNA"/>
</dbReference>
<organism evidence="2 4">
    <name type="scientific">Didymodactylos carnosus</name>
    <dbReference type="NCBI Taxonomy" id="1234261"/>
    <lineage>
        <taxon>Eukaryota</taxon>
        <taxon>Metazoa</taxon>
        <taxon>Spiralia</taxon>
        <taxon>Gnathifera</taxon>
        <taxon>Rotifera</taxon>
        <taxon>Eurotatoria</taxon>
        <taxon>Bdelloidea</taxon>
        <taxon>Philodinida</taxon>
        <taxon>Philodinidae</taxon>
        <taxon>Didymodactylos</taxon>
    </lineage>
</organism>
<dbReference type="Proteomes" id="UP000682733">
    <property type="component" value="Unassembled WGS sequence"/>
</dbReference>
<comment type="caution">
    <text evidence="2">The sequence shown here is derived from an EMBL/GenBank/DDBJ whole genome shotgun (WGS) entry which is preliminary data.</text>
</comment>
<dbReference type="AlphaFoldDB" id="A0A8S2D8P4"/>
<evidence type="ECO:0000313" key="2">
    <source>
        <dbReference type="EMBL" id="CAF0870433.1"/>
    </source>
</evidence>
<proteinExistence type="predicted"/>
<name>A0A8S2D8P4_9BILA</name>
<evidence type="ECO:0000256" key="1">
    <source>
        <dbReference type="SAM" id="MobiDB-lite"/>
    </source>
</evidence>